<reference evidence="6 7" key="1">
    <citation type="submission" date="2019-02" db="EMBL/GenBank/DDBJ databases">
        <title>Deep-cultivation of Planctomycetes and their phenomic and genomic characterization uncovers novel biology.</title>
        <authorList>
            <person name="Wiegand S."/>
            <person name="Jogler M."/>
            <person name="Boedeker C."/>
            <person name="Pinto D."/>
            <person name="Vollmers J."/>
            <person name="Rivas-Marin E."/>
            <person name="Kohn T."/>
            <person name="Peeters S.H."/>
            <person name="Heuer A."/>
            <person name="Rast P."/>
            <person name="Oberbeckmann S."/>
            <person name="Bunk B."/>
            <person name="Jeske O."/>
            <person name="Meyerdierks A."/>
            <person name="Storesund J.E."/>
            <person name="Kallscheuer N."/>
            <person name="Luecker S."/>
            <person name="Lage O.M."/>
            <person name="Pohl T."/>
            <person name="Merkel B.J."/>
            <person name="Hornburger P."/>
            <person name="Mueller R.-W."/>
            <person name="Bruemmer F."/>
            <person name="Labrenz M."/>
            <person name="Spormann A.M."/>
            <person name="Op den Camp H."/>
            <person name="Overmann J."/>
            <person name="Amann R."/>
            <person name="Jetten M.S.M."/>
            <person name="Mascher T."/>
            <person name="Medema M.H."/>
            <person name="Devos D.P."/>
            <person name="Kaster A.-K."/>
            <person name="Ovreas L."/>
            <person name="Rohde M."/>
            <person name="Galperin M.Y."/>
            <person name="Jogler C."/>
        </authorList>
    </citation>
    <scope>NUCLEOTIDE SEQUENCE [LARGE SCALE GENOMIC DNA]</scope>
    <source>
        <strain evidence="6 7">Pla133</strain>
    </source>
</reference>
<evidence type="ECO:0000313" key="7">
    <source>
        <dbReference type="Proteomes" id="UP000316921"/>
    </source>
</evidence>
<evidence type="ECO:0000313" key="6">
    <source>
        <dbReference type="EMBL" id="QDU69393.1"/>
    </source>
</evidence>
<proteinExistence type="predicted"/>
<feature type="domain" description="PNPLA" evidence="5">
    <location>
        <begin position="7"/>
        <end position="223"/>
    </location>
</feature>
<dbReference type="AlphaFoldDB" id="A0A518BQY8"/>
<dbReference type="PANTHER" id="PTHR14226">
    <property type="entry name" value="NEUROPATHY TARGET ESTERASE/SWISS CHEESE D.MELANOGASTER"/>
    <property type="match status" value="1"/>
</dbReference>
<feature type="short sequence motif" description="GXGXXG" evidence="4">
    <location>
        <begin position="11"/>
        <end position="16"/>
    </location>
</feature>
<dbReference type="Proteomes" id="UP000316921">
    <property type="component" value="Chromosome"/>
</dbReference>
<keyword evidence="1 4" id="KW-0378">Hydrolase</keyword>
<name>A0A518BQY8_9BACT</name>
<accession>A0A518BQY8</accession>
<feature type="short sequence motif" description="GXSXG" evidence="4">
    <location>
        <begin position="40"/>
        <end position="44"/>
    </location>
</feature>
<sequence>MESELALALTGGGARGAYQVGVLAALARARPSLEFDILTGVSAGAINAAFLAAVDGDLPTRTRSLRRLWTGIDVEDVIEVSATTLALNAARWALRLVSGGRGPKTRARGLVDTAPLAQLMARELNVDEDGRIPGIEKHLASGRHRSVAMTGSSYSSGRSVTWVAGREIRTWNRPNRVARRTVLGVEHVMASSALPLLFPAVEVEGRWYGDGGIRLSAPLAPAIHLGASRILAISTRFPRDREDSALPSIQNYPAPAQVGGVLLNAIFLDLLDQDALQLRRINRLLECREGAQRTELRPIELFVVRPSADLGRLANDYEARLPRALRFLTRGLGTRELRSNDLLSLLMFQADYVERLVELGEHDGERALPGLTALLD</sequence>
<dbReference type="SUPFAM" id="SSF52151">
    <property type="entry name" value="FabD/lysophospholipase-like"/>
    <property type="match status" value="1"/>
</dbReference>
<evidence type="ECO:0000256" key="1">
    <source>
        <dbReference type="ARBA" id="ARBA00022801"/>
    </source>
</evidence>
<dbReference type="InterPro" id="IPR002641">
    <property type="entry name" value="PNPLA_dom"/>
</dbReference>
<dbReference type="InterPro" id="IPR050301">
    <property type="entry name" value="NTE"/>
</dbReference>
<dbReference type="PROSITE" id="PS51635">
    <property type="entry name" value="PNPLA"/>
    <property type="match status" value="1"/>
</dbReference>
<dbReference type="GO" id="GO:0016787">
    <property type="term" value="F:hydrolase activity"/>
    <property type="evidence" value="ECO:0007669"/>
    <property type="project" value="UniProtKB-UniRule"/>
</dbReference>
<keyword evidence="3 4" id="KW-0443">Lipid metabolism</keyword>
<dbReference type="RefSeq" id="WP_419191838.1">
    <property type="nucleotide sequence ID" value="NZ_CP036287.1"/>
</dbReference>
<keyword evidence="2 4" id="KW-0442">Lipid degradation</keyword>
<dbReference type="InterPro" id="IPR016035">
    <property type="entry name" value="Acyl_Trfase/lysoPLipase"/>
</dbReference>
<protein>
    <recommendedName>
        <fullName evidence="5">PNPLA domain-containing protein</fullName>
    </recommendedName>
</protein>
<dbReference type="PANTHER" id="PTHR14226:SF57">
    <property type="entry name" value="BLR7027 PROTEIN"/>
    <property type="match status" value="1"/>
</dbReference>
<keyword evidence="7" id="KW-1185">Reference proteome</keyword>
<evidence type="ECO:0000256" key="4">
    <source>
        <dbReference type="PROSITE-ProRule" id="PRU01161"/>
    </source>
</evidence>
<evidence type="ECO:0000256" key="2">
    <source>
        <dbReference type="ARBA" id="ARBA00022963"/>
    </source>
</evidence>
<feature type="active site" description="Proton acceptor" evidence="4">
    <location>
        <position position="210"/>
    </location>
</feature>
<organism evidence="6 7">
    <name type="scientific">Engelhardtia mirabilis</name>
    <dbReference type="NCBI Taxonomy" id="2528011"/>
    <lineage>
        <taxon>Bacteria</taxon>
        <taxon>Pseudomonadati</taxon>
        <taxon>Planctomycetota</taxon>
        <taxon>Planctomycetia</taxon>
        <taxon>Planctomycetia incertae sedis</taxon>
        <taxon>Engelhardtia</taxon>
    </lineage>
</organism>
<feature type="short sequence motif" description="DGA/G" evidence="4">
    <location>
        <begin position="210"/>
        <end position="212"/>
    </location>
</feature>
<dbReference type="GO" id="GO:0016042">
    <property type="term" value="P:lipid catabolic process"/>
    <property type="evidence" value="ECO:0007669"/>
    <property type="project" value="UniProtKB-UniRule"/>
</dbReference>
<dbReference type="Pfam" id="PF01734">
    <property type="entry name" value="Patatin"/>
    <property type="match status" value="1"/>
</dbReference>
<dbReference type="Gene3D" id="3.40.1090.10">
    <property type="entry name" value="Cytosolic phospholipase A2 catalytic domain"/>
    <property type="match status" value="2"/>
</dbReference>
<gene>
    <name evidence="6" type="ORF">Pla133_45120</name>
</gene>
<dbReference type="EMBL" id="CP036287">
    <property type="protein sequence ID" value="QDU69393.1"/>
    <property type="molecule type" value="Genomic_DNA"/>
</dbReference>
<evidence type="ECO:0000256" key="3">
    <source>
        <dbReference type="ARBA" id="ARBA00023098"/>
    </source>
</evidence>
<feature type="active site" description="Nucleophile" evidence="4">
    <location>
        <position position="42"/>
    </location>
</feature>
<dbReference type="KEGG" id="pbap:Pla133_45120"/>
<evidence type="ECO:0000259" key="5">
    <source>
        <dbReference type="PROSITE" id="PS51635"/>
    </source>
</evidence>